<organism evidence="8 9">
    <name type="scientific">Dimargaris verticillata</name>
    <dbReference type="NCBI Taxonomy" id="2761393"/>
    <lineage>
        <taxon>Eukaryota</taxon>
        <taxon>Fungi</taxon>
        <taxon>Fungi incertae sedis</taxon>
        <taxon>Zoopagomycota</taxon>
        <taxon>Kickxellomycotina</taxon>
        <taxon>Dimargaritomycetes</taxon>
        <taxon>Dimargaritales</taxon>
        <taxon>Dimargaritaceae</taxon>
        <taxon>Dimargaris</taxon>
    </lineage>
</organism>
<evidence type="ECO:0000313" key="9">
    <source>
        <dbReference type="Proteomes" id="UP001151582"/>
    </source>
</evidence>
<feature type="compositionally biased region" description="Low complexity" evidence="6">
    <location>
        <begin position="399"/>
        <end position="412"/>
    </location>
</feature>
<dbReference type="InterPro" id="IPR026147">
    <property type="entry name" value="Rab3GAP1_conserved"/>
</dbReference>
<reference evidence="8" key="1">
    <citation type="submission" date="2022-07" db="EMBL/GenBank/DDBJ databases">
        <title>Phylogenomic reconstructions and comparative analyses of Kickxellomycotina fungi.</title>
        <authorList>
            <person name="Reynolds N.K."/>
            <person name="Stajich J.E."/>
            <person name="Barry K."/>
            <person name="Grigoriev I.V."/>
            <person name="Crous P."/>
            <person name="Smith M.E."/>
        </authorList>
    </citation>
    <scope>NUCLEOTIDE SEQUENCE</scope>
    <source>
        <strain evidence="8">RSA 567</strain>
    </source>
</reference>
<feature type="region of interest" description="Disordered" evidence="6">
    <location>
        <begin position="303"/>
        <end position="326"/>
    </location>
</feature>
<feature type="compositionally biased region" description="Low complexity" evidence="6">
    <location>
        <begin position="311"/>
        <end position="325"/>
    </location>
</feature>
<feature type="compositionally biased region" description="Low complexity" evidence="6">
    <location>
        <begin position="871"/>
        <end position="885"/>
    </location>
</feature>
<feature type="non-terminal residue" evidence="8">
    <location>
        <position position="1232"/>
    </location>
</feature>
<dbReference type="PANTHER" id="PTHR21422:SF9">
    <property type="entry name" value="RAB3 GTPASE-ACTIVATING PROTEIN CATALYTIC SUBUNIT"/>
    <property type="match status" value="1"/>
</dbReference>
<feature type="compositionally biased region" description="Polar residues" evidence="6">
    <location>
        <begin position="1027"/>
        <end position="1048"/>
    </location>
</feature>
<dbReference type="EMBL" id="JANBQB010000855">
    <property type="protein sequence ID" value="KAJ1973287.1"/>
    <property type="molecule type" value="Genomic_DNA"/>
</dbReference>
<sequence length="1232" mass="135373">MDPLAEFGAAGDGDGRSDDEVFEIVDYTTASAWEKCVASIEDLVRCWGLAQGQVGGFSDQALTNHQTPSSCAATPPLDGPKSGPLLKDAVIQLDDSRTFCLTYSCHPTAHAVASHMDQGHRRVFLPLAPPTDVQAPASSHSLAPRFHPLHRWTGEQRLLVLTLANTSSHSDTPSVNPALFGVTHSATHFYAISPGTAKLLLSSLAIALQNTGCSLPVFVPVGDWALDPFQYLGYRLARAACPSPPASPTLPAHWLREAEFRYNTLTLYRPPSVYTTVEGLLQLFVSAVDWPVFLARIRSDESSIVGSPRQPGGAPMPRSPSSSARDTLWPNIDMAVLYQYEFRNQYDRHWKDVDYDNSTSYCSSSSPFTQSPLPTTNLNQGLLQRSSNPRARLTRRDTASSWFSASPSGGSFDAESPPSIPLDPLSNDLVSALSFGPVNDPLRTLRLQIYFPLASSDHYLAQDDSIMLDAAQARTWTLGCQFTDPQKETLLLCDHLEESIAFWVQNADAYVYALATSPDPTLPQLPRDSTVADPLVAVQAVPKHPQASDGGWTVELSEGCLEALQKTLERLFDAEPVETLERPTLLSDHDSTLSGSIRPTSKAVSVPAVIAKIRHGVTVPKASFLWRLCHYLFNVVSLYSSSLQPLYLTNLLRVLWPHVVRVLQWHWDNAVVIPHVNTAELLAAHQAYQDRLNSVRTNTTASEATNIASATWSVLSDNAGRAHDPFNPEVSPINLRYNLVHQKLAMLNACILRRIRDQQRQAMEAIEDATLAARYHQFIHPSLFKATTASDARRSSMTSVSDDEPLATVSLDYQTLFPESQRRRLSAFLREDNALVAGHQQEALTTNLASTMGMDISPQGQGLSTYQQQVDSASDMDSTSSSSFGSCGSSELLGASAVFRSVPQAGTPRRTDSTTAIFSPAPLSESVSNLGRQGHLYPLNDLLLLATGEPLWVPEALDTPLMTEDMLLEQEQYLVGLGTSPEAAQRRAEILSAQLLSDMEAFKAANPGSVLGDFVRWHSPRDWVSDEQLSGTSAMGNEPRSASTSLSVTDDPGHLPSVAFPSVALGKVPDRSGTQTPREGANPPGQLSLRMAEQDNMWQQLWNVAKPVPAFKQQPLFDYHREASKVLDYLARLSADELFQQLLPGCFLLALDAIQSTPVVTKLPYLEAQAHQVAKTFKSVKWHLCSPQEPRHEELLTQLESLETHIGRAWSLLHRFPYQYDMVNRLLVEKET</sequence>
<dbReference type="Proteomes" id="UP001151582">
    <property type="component" value="Unassembled WGS sequence"/>
</dbReference>
<feature type="compositionally biased region" description="Polar residues" evidence="6">
    <location>
        <begin position="377"/>
        <end position="389"/>
    </location>
</feature>
<comment type="similarity">
    <text evidence="2">Belongs to the Rab3-GAP catalytic subunit family.</text>
</comment>
<accession>A0A9W8EAI8</accession>
<evidence type="ECO:0000259" key="7">
    <source>
        <dbReference type="Pfam" id="PF13890"/>
    </source>
</evidence>
<dbReference type="InterPro" id="IPR045700">
    <property type="entry name" value="Rab3GAP1"/>
</dbReference>
<keyword evidence="9" id="KW-1185">Reference proteome</keyword>
<evidence type="ECO:0000256" key="6">
    <source>
        <dbReference type="SAM" id="MobiDB-lite"/>
    </source>
</evidence>
<gene>
    <name evidence="8" type="ORF">H4R34_005127</name>
</gene>
<dbReference type="PANTHER" id="PTHR21422">
    <property type="entry name" value="RAB3 GTPASE-ACTIVATING PROTEIN CATALYTIC SUBUNIT"/>
    <property type="match status" value="1"/>
</dbReference>
<keyword evidence="4" id="KW-0343">GTPase activation</keyword>
<protein>
    <recommendedName>
        <fullName evidence="3">Rab3 GTPase-activating protein catalytic subunit</fullName>
    </recommendedName>
</protein>
<evidence type="ECO:0000313" key="8">
    <source>
        <dbReference type="EMBL" id="KAJ1973287.1"/>
    </source>
</evidence>
<evidence type="ECO:0000256" key="2">
    <source>
        <dbReference type="ARBA" id="ARBA00008856"/>
    </source>
</evidence>
<feature type="region of interest" description="Disordered" evidence="6">
    <location>
        <begin position="1066"/>
        <end position="1087"/>
    </location>
</feature>
<comment type="subcellular location">
    <subcellularLocation>
        <location evidence="1">Cytoplasm</location>
    </subcellularLocation>
</comment>
<feature type="region of interest" description="Disordered" evidence="6">
    <location>
        <begin position="861"/>
        <end position="885"/>
    </location>
</feature>
<evidence type="ECO:0000256" key="5">
    <source>
        <dbReference type="ARBA" id="ARBA00022490"/>
    </source>
</evidence>
<dbReference type="GO" id="GO:0005737">
    <property type="term" value="C:cytoplasm"/>
    <property type="evidence" value="ECO:0007669"/>
    <property type="project" value="UniProtKB-SubCell"/>
</dbReference>
<name>A0A9W8EAI8_9FUNG</name>
<evidence type="ECO:0000256" key="1">
    <source>
        <dbReference type="ARBA" id="ARBA00004496"/>
    </source>
</evidence>
<dbReference type="GO" id="GO:0005096">
    <property type="term" value="F:GTPase activator activity"/>
    <property type="evidence" value="ECO:0007669"/>
    <property type="project" value="UniProtKB-KW"/>
</dbReference>
<feature type="domain" description="Rab3GAP catalytic subunit conserved" evidence="7">
    <location>
        <begin position="932"/>
        <end position="1130"/>
    </location>
</feature>
<dbReference type="AlphaFoldDB" id="A0A9W8EAI8"/>
<feature type="region of interest" description="Disordered" evidence="6">
    <location>
        <begin position="364"/>
        <end position="418"/>
    </location>
</feature>
<feature type="region of interest" description="Disordered" evidence="6">
    <location>
        <begin position="1027"/>
        <end position="1051"/>
    </location>
</feature>
<feature type="compositionally biased region" description="Polar residues" evidence="6">
    <location>
        <begin position="861"/>
        <end position="870"/>
    </location>
</feature>
<comment type="caution">
    <text evidence="8">The sequence shown here is derived from an EMBL/GenBank/DDBJ whole genome shotgun (WGS) entry which is preliminary data.</text>
</comment>
<dbReference type="OrthoDB" id="17346at2759"/>
<feature type="compositionally biased region" description="Low complexity" evidence="6">
    <location>
        <begin position="364"/>
        <end position="376"/>
    </location>
</feature>
<keyword evidence="5" id="KW-0963">Cytoplasm</keyword>
<evidence type="ECO:0000256" key="3">
    <source>
        <dbReference type="ARBA" id="ARBA00015817"/>
    </source>
</evidence>
<evidence type="ECO:0000256" key="4">
    <source>
        <dbReference type="ARBA" id="ARBA00022468"/>
    </source>
</evidence>
<dbReference type="Pfam" id="PF13890">
    <property type="entry name" value="Rab3-GTPase_cat"/>
    <property type="match status" value="1"/>
</dbReference>
<proteinExistence type="inferred from homology"/>